<evidence type="ECO:0000313" key="8">
    <source>
        <dbReference type="EMBL" id="HHI96741.1"/>
    </source>
</evidence>
<evidence type="ECO:0000256" key="3">
    <source>
        <dbReference type="ARBA" id="ARBA00022960"/>
    </source>
</evidence>
<feature type="coiled-coil region" evidence="6">
    <location>
        <begin position="72"/>
        <end position="99"/>
    </location>
</feature>
<gene>
    <name evidence="8" type="primary">mreC</name>
    <name evidence="8" type="ORF">ENJ96_02715</name>
</gene>
<comment type="caution">
    <text evidence="8">The sequence shown here is derived from an EMBL/GenBank/DDBJ whole genome shotgun (WGS) entry which is preliminary data.</text>
</comment>
<dbReference type="PANTHER" id="PTHR34138:SF1">
    <property type="entry name" value="CELL SHAPE-DETERMINING PROTEIN MREC"/>
    <property type="match status" value="1"/>
</dbReference>
<dbReference type="InterPro" id="IPR007221">
    <property type="entry name" value="MreC"/>
</dbReference>
<comment type="function">
    <text evidence="5">Involved in formation and maintenance of cell shape.</text>
</comment>
<organism evidence="8">
    <name type="scientific">Thermodesulfatator atlanticus</name>
    <dbReference type="NCBI Taxonomy" id="501497"/>
    <lineage>
        <taxon>Bacteria</taxon>
        <taxon>Pseudomonadati</taxon>
        <taxon>Thermodesulfobacteriota</taxon>
        <taxon>Thermodesulfobacteria</taxon>
        <taxon>Thermodesulfobacteriales</taxon>
        <taxon>Thermodesulfatatoraceae</taxon>
        <taxon>Thermodesulfatator</taxon>
    </lineage>
</organism>
<comment type="similarity">
    <text evidence="1 5">Belongs to the MreC family.</text>
</comment>
<dbReference type="PANTHER" id="PTHR34138">
    <property type="entry name" value="CELL SHAPE-DETERMINING PROTEIN MREC"/>
    <property type="match status" value="1"/>
</dbReference>
<feature type="domain" description="Rod shape-determining protein MreC beta-barrel core" evidence="7">
    <location>
        <begin position="126"/>
        <end position="277"/>
    </location>
</feature>
<dbReference type="AlphaFoldDB" id="A0A7V5NZ38"/>
<dbReference type="EMBL" id="DROK01000078">
    <property type="protein sequence ID" value="HHI96741.1"/>
    <property type="molecule type" value="Genomic_DNA"/>
</dbReference>
<dbReference type="Gene3D" id="2.40.10.350">
    <property type="entry name" value="Rod shape-determining protein MreC, domain 2"/>
    <property type="match status" value="1"/>
</dbReference>
<keyword evidence="6" id="KW-0175">Coiled coil</keyword>
<dbReference type="Pfam" id="PF04085">
    <property type="entry name" value="MreC"/>
    <property type="match status" value="1"/>
</dbReference>
<dbReference type="Gene3D" id="2.40.10.340">
    <property type="entry name" value="Rod shape-determining protein MreC, domain 1"/>
    <property type="match status" value="1"/>
</dbReference>
<dbReference type="Proteomes" id="UP000886101">
    <property type="component" value="Unassembled WGS sequence"/>
</dbReference>
<accession>A0A7V5NZ38</accession>
<dbReference type="NCBIfam" id="TIGR00219">
    <property type="entry name" value="mreC"/>
    <property type="match status" value="1"/>
</dbReference>
<proteinExistence type="inferred from homology"/>
<evidence type="ECO:0000256" key="4">
    <source>
        <dbReference type="ARBA" id="ARBA00032089"/>
    </source>
</evidence>
<sequence length="283" mass="31414">MPFKTPRKKIFLNLLLLFSGLAVLVLIYAGLKGPSRLSLGERIVLKGAGPVSKSAALGGLGLRKFWQKYLFLVGVEEENEKLRQKVSYLEAELARAKEAFYENQRLRKLLRVARDLHGQTPVVAHVVGKPLGSWQGLILIDKGLDDNILPEMPVLAYTPYGPAGVVGQVVAVERRYAKVLLLTDPSFAVDALVQRSRERGLLRGQGKELCLLDYVSAEADVRENDLIVTSGLDGIFPKGLLLGRVVKIYPGRTRGLFRPIEVKPAVDFQKLEEVLVLLRVRLK</sequence>
<name>A0A7V5NZ38_9BACT</name>
<evidence type="ECO:0000256" key="6">
    <source>
        <dbReference type="SAM" id="Coils"/>
    </source>
</evidence>
<dbReference type="GO" id="GO:0005886">
    <property type="term" value="C:plasma membrane"/>
    <property type="evidence" value="ECO:0007669"/>
    <property type="project" value="TreeGrafter"/>
</dbReference>
<dbReference type="PIRSF" id="PIRSF038471">
    <property type="entry name" value="MreC"/>
    <property type="match status" value="1"/>
</dbReference>
<dbReference type="GO" id="GO:0008360">
    <property type="term" value="P:regulation of cell shape"/>
    <property type="evidence" value="ECO:0007669"/>
    <property type="project" value="UniProtKB-KW"/>
</dbReference>
<evidence type="ECO:0000256" key="1">
    <source>
        <dbReference type="ARBA" id="ARBA00009369"/>
    </source>
</evidence>
<dbReference type="InterPro" id="IPR042177">
    <property type="entry name" value="Cell/Rod_1"/>
</dbReference>
<dbReference type="InterPro" id="IPR042175">
    <property type="entry name" value="Cell/Rod_MreC_2"/>
</dbReference>
<reference evidence="8" key="1">
    <citation type="journal article" date="2020" name="mSystems">
        <title>Genome- and Community-Level Interaction Insights into Carbon Utilization and Element Cycling Functions of Hydrothermarchaeota in Hydrothermal Sediment.</title>
        <authorList>
            <person name="Zhou Z."/>
            <person name="Liu Y."/>
            <person name="Xu W."/>
            <person name="Pan J."/>
            <person name="Luo Z.H."/>
            <person name="Li M."/>
        </authorList>
    </citation>
    <scope>NUCLEOTIDE SEQUENCE [LARGE SCALE GENOMIC DNA]</scope>
    <source>
        <strain evidence="8">HyVt-533</strain>
    </source>
</reference>
<evidence type="ECO:0000259" key="7">
    <source>
        <dbReference type="Pfam" id="PF04085"/>
    </source>
</evidence>
<protein>
    <recommendedName>
        <fullName evidence="2 5">Cell shape-determining protein MreC</fullName>
    </recommendedName>
    <alternativeName>
        <fullName evidence="4 5">Cell shape protein MreC</fullName>
    </alternativeName>
</protein>
<evidence type="ECO:0000256" key="2">
    <source>
        <dbReference type="ARBA" id="ARBA00013855"/>
    </source>
</evidence>
<evidence type="ECO:0000256" key="5">
    <source>
        <dbReference type="PIRNR" id="PIRNR038471"/>
    </source>
</evidence>
<keyword evidence="3 5" id="KW-0133">Cell shape</keyword>
<dbReference type="InterPro" id="IPR055342">
    <property type="entry name" value="MreC_beta-barrel_core"/>
</dbReference>